<dbReference type="GO" id="GO:0000727">
    <property type="term" value="P:double-strand break repair via break-induced replication"/>
    <property type="evidence" value="ECO:0007669"/>
    <property type="project" value="TreeGrafter"/>
</dbReference>
<dbReference type="InterPro" id="IPR041562">
    <property type="entry name" value="MCM_lid"/>
</dbReference>
<dbReference type="SMART" id="SM00350">
    <property type="entry name" value="MCM"/>
    <property type="match status" value="1"/>
</dbReference>
<dbReference type="InterPro" id="IPR059098">
    <property type="entry name" value="WHD_MCM2"/>
</dbReference>
<dbReference type="Pfam" id="PF14551">
    <property type="entry name" value="MCM_N"/>
    <property type="match status" value="1"/>
</dbReference>
<dbReference type="FunFam" id="3.40.50.300:FF:000138">
    <property type="entry name" value="DNA helicase"/>
    <property type="match status" value="1"/>
</dbReference>
<dbReference type="InterPro" id="IPR001208">
    <property type="entry name" value="MCM_dom"/>
</dbReference>
<dbReference type="Pfam" id="PF23669">
    <property type="entry name" value="WHD_MCM2"/>
    <property type="match status" value="1"/>
</dbReference>
<dbReference type="Gene3D" id="2.20.28.10">
    <property type="match status" value="1"/>
</dbReference>
<dbReference type="Gene3D" id="3.40.50.300">
    <property type="entry name" value="P-loop containing nucleotide triphosphate hydrolases"/>
    <property type="match status" value="1"/>
</dbReference>
<dbReference type="InterPro" id="IPR027925">
    <property type="entry name" value="MCM_N"/>
</dbReference>
<evidence type="ECO:0000256" key="6">
    <source>
        <dbReference type="ARBA" id="ARBA00022723"/>
    </source>
</evidence>
<dbReference type="PANTHER" id="PTHR11630:SF44">
    <property type="entry name" value="DNA REPLICATION LICENSING FACTOR MCM2"/>
    <property type="match status" value="1"/>
</dbReference>
<evidence type="ECO:0000313" key="18">
    <source>
        <dbReference type="EMBL" id="PRP86025.1"/>
    </source>
</evidence>
<protein>
    <recommendedName>
        <fullName evidence="4">DNA replication licensing factor MCM2</fullName>
        <ecNumber evidence="3">3.6.4.12</ecNumber>
    </recommendedName>
</protein>
<name>A0A2P6NQ01_9EUKA</name>
<keyword evidence="9" id="KW-0378">Hydrolase</keyword>
<dbReference type="GO" id="GO:0017116">
    <property type="term" value="F:single-stranded DNA helicase activity"/>
    <property type="evidence" value="ECO:0007669"/>
    <property type="project" value="TreeGrafter"/>
</dbReference>
<keyword evidence="13" id="KW-0238">DNA-binding</keyword>
<keyword evidence="12" id="KW-0067">ATP-binding</keyword>
<keyword evidence="19" id="KW-1185">Reference proteome</keyword>
<dbReference type="Gene3D" id="2.40.50.140">
    <property type="entry name" value="Nucleic acid-binding proteins"/>
    <property type="match status" value="1"/>
</dbReference>
<feature type="region of interest" description="Disordered" evidence="16">
    <location>
        <begin position="397"/>
        <end position="531"/>
    </location>
</feature>
<keyword evidence="6" id="KW-0479">Metal-binding</keyword>
<dbReference type="InterPro" id="IPR033762">
    <property type="entry name" value="MCM_OB"/>
</dbReference>
<dbReference type="OrthoDB" id="844at2759"/>
<evidence type="ECO:0000256" key="15">
    <source>
        <dbReference type="ARBA" id="ARBA00023306"/>
    </source>
</evidence>
<dbReference type="SUPFAM" id="SSF52540">
    <property type="entry name" value="P-loop containing nucleoside triphosphate hydrolases"/>
    <property type="match status" value="1"/>
</dbReference>
<dbReference type="InterPro" id="IPR027417">
    <property type="entry name" value="P-loop_NTPase"/>
</dbReference>
<dbReference type="GO" id="GO:0043138">
    <property type="term" value="F:3'-5' DNA helicase activity"/>
    <property type="evidence" value="ECO:0007669"/>
    <property type="project" value="TreeGrafter"/>
</dbReference>
<keyword evidence="11" id="KW-0862">Zinc</keyword>
<sequence length="1343" mass="152211">MLVELDSTSSQRDNVPTNGRPRCQAHLLREGSGGLLAIQPTATPDEETSMRWSSSEVARWSAGPVVSHGQNDLSKLLHIMRHGNETLPGKADTILVGALSMSSYTSSQRELVDAYTTSKNKKKTKKVHASGSLTPKEAQLLATPHVPRRVMVGKGYMTLGFSRTKNIQPKEGMIQELRNLHRKEVEDEITTFTQKPSLEKKQPEKPPPPRPQFTPSPVKRTHLPTLSDLLDMQQVASDEAPKKRKKGDEIPFKLAREEREQNIPLRDAPSPPVHKIPRSTDVNSFGWKANDRAEIKKELCTPPVKKMTLLYEEEVTSSWEQAAIAATKVEASQPSQSSGEICSPLTFTPFQVSSQFMKRSFSPVDVSSQYDLLDQTQVRTPPMTGGTQKGTIRFYQGIEGSQIKDPNIRDNIMPRPKKRRQVVDEEEVAAPQEQSPREEEEEQDVKTSPKRKLAKRPFTPEESPEQKKKKKKNVEDDGSEEDLDEGEKEVRKILMGEGADSSESEGEDLEENLERDEAELYENPELDEYDKEMLDEEDYGMMDADARMKAELEIRRRQLIAQNRKLKKGTISRQPSARVPSALIEEDEEEEITDRLGPVRRRQLESLDILADLEDLEDLQVEEVEVNLEDQKGPLKTWVMMPAPKREIARQLNNFLRSTLDDRGRAIYRDRIHSMVIANAESLEVNYKHLQKFHKRLAMWITDAPTQMLQIFDETAYTVILEHFPEYQKIRREVRVRVTDLPIIDSLRDIRNIHLNNLIRTAGVVTRRTSVFPQLKAVKYNCGRCAAILGPYTVDDSQETVRISQCPECQSRGPFNINTEQTIYRNYQRMTLQESPGTVPAGRLPRTKEIILIGDLIDSARPGEEVDITGIYKNNFDVSLNSQNGFPVFATIIEANSIIKREDAQSAFRLTEEDERAVRELAKDERIGEKLVQSIAPSIFGHDDIKTALCLALFGGVSKNVGEHRLRGDINVLLLGDPGVAKSQFLKYVEKTASRAVYSTGQGASAVGLTAGVRKDPVTREWTLEGGALVLADQGVCLIDEFDKMNDKDRTSIHEAMEQQTISISKAGIVTTLQARCSVIAAANPLKGRYDTSLSFAKNVDLTEPILSRFDVVNPVTDEQLATFVVESHAKSHPEFQGDKMLRVRRDDIIDQDMLKKYILYAKRKCQPKMSPQYTNKLAELFKQMRKQSRSNLSGGGVMITVRHLESTIRMAEAHARMHLRDHVREEDINMAIRVALDSFVSAQQFSVSKVMRKRFHQYLTYKRDYNDLLLHVLQNLLKDAIHFHQIKYGNAPDTADIPVEDLQSRSAELGITDLSEFYSSDLFKKNNFHLDRSSKVIKKIFV</sequence>
<keyword evidence="14" id="KW-0539">Nucleus</keyword>
<feature type="domain" description="MCM C-terminal AAA(+) ATPase" evidence="17">
    <location>
        <begin position="927"/>
        <end position="1119"/>
    </location>
</feature>
<keyword evidence="15" id="KW-0131">Cell cycle</keyword>
<evidence type="ECO:0000256" key="2">
    <source>
        <dbReference type="ARBA" id="ARBA00008010"/>
    </source>
</evidence>
<evidence type="ECO:0000256" key="12">
    <source>
        <dbReference type="ARBA" id="ARBA00022840"/>
    </source>
</evidence>
<dbReference type="FunCoup" id="A0A2P6NQ01">
    <property type="interactions" value="706"/>
</dbReference>
<evidence type="ECO:0000256" key="4">
    <source>
        <dbReference type="ARBA" id="ARBA00018925"/>
    </source>
</evidence>
<dbReference type="InterPro" id="IPR018525">
    <property type="entry name" value="MCM_CS"/>
</dbReference>
<evidence type="ECO:0000256" key="9">
    <source>
        <dbReference type="ARBA" id="ARBA00022801"/>
    </source>
</evidence>
<dbReference type="GO" id="GO:0008270">
    <property type="term" value="F:zinc ion binding"/>
    <property type="evidence" value="ECO:0007669"/>
    <property type="project" value="UniProtKB-KW"/>
</dbReference>
<evidence type="ECO:0000256" key="8">
    <source>
        <dbReference type="ARBA" id="ARBA00022771"/>
    </source>
</evidence>
<reference evidence="18 19" key="1">
    <citation type="journal article" date="2018" name="Genome Biol. Evol.">
        <title>Multiple Roots of Fruiting Body Formation in Amoebozoa.</title>
        <authorList>
            <person name="Hillmann F."/>
            <person name="Forbes G."/>
            <person name="Novohradska S."/>
            <person name="Ferling I."/>
            <person name="Riege K."/>
            <person name="Groth M."/>
            <person name="Westermann M."/>
            <person name="Marz M."/>
            <person name="Spaller T."/>
            <person name="Winckler T."/>
            <person name="Schaap P."/>
            <person name="Glockner G."/>
        </authorList>
    </citation>
    <scope>NUCLEOTIDE SEQUENCE [LARGE SCALE GENOMIC DNA]</scope>
    <source>
        <strain evidence="18 19">Jena</strain>
    </source>
</reference>
<evidence type="ECO:0000256" key="16">
    <source>
        <dbReference type="SAM" id="MobiDB-lite"/>
    </source>
</evidence>
<comment type="similarity">
    <text evidence="2">Belongs to the MCM family.</text>
</comment>
<dbReference type="Proteomes" id="UP000241769">
    <property type="component" value="Unassembled WGS sequence"/>
</dbReference>
<dbReference type="InParanoid" id="A0A2P6NQ01"/>
<evidence type="ECO:0000256" key="1">
    <source>
        <dbReference type="ARBA" id="ARBA00004123"/>
    </source>
</evidence>
<dbReference type="STRING" id="1890364.A0A2P6NQ01"/>
<dbReference type="GO" id="GO:0003697">
    <property type="term" value="F:single-stranded DNA binding"/>
    <property type="evidence" value="ECO:0007669"/>
    <property type="project" value="TreeGrafter"/>
</dbReference>
<feature type="compositionally biased region" description="Polar residues" evidence="16">
    <location>
        <begin position="1"/>
        <end position="17"/>
    </location>
</feature>
<evidence type="ECO:0000259" key="17">
    <source>
        <dbReference type="PROSITE" id="PS50051"/>
    </source>
</evidence>
<feature type="compositionally biased region" description="Basic and acidic residues" evidence="16">
    <location>
        <begin position="246"/>
        <end position="261"/>
    </location>
</feature>
<proteinExistence type="inferred from homology"/>
<feature type="region of interest" description="Disordered" evidence="16">
    <location>
        <begin position="190"/>
        <end position="222"/>
    </location>
</feature>
<evidence type="ECO:0000256" key="13">
    <source>
        <dbReference type="ARBA" id="ARBA00023125"/>
    </source>
</evidence>
<dbReference type="EC" id="3.6.4.12" evidence="3"/>
<dbReference type="Pfam" id="PF17855">
    <property type="entry name" value="MCM_lid"/>
    <property type="match status" value="1"/>
</dbReference>
<dbReference type="InterPro" id="IPR008045">
    <property type="entry name" value="MCM2"/>
</dbReference>
<dbReference type="GO" id="GO:1902975">
    <property type="term" value="P:mitotic DNA replication initiation"/>
    <property type="evidence" value="ECO:0007669"/>
    <property type="project" value="TreeGrafter"/>
</dbReference>
<dbReference type="Pfam" id="PF17207">
    <property type="entry name" value="MCM_OB"/>
    <property type="match status" value="1"/>
</dbReference>
<feature type="compositionally biased region" description="Pro residues" evidence="16">
    <location>
        <begin position="205"/>
        <end position="214"/>
    </location>
</feature>
<dbReference type="PROSITE" id="PS00847">
    <property type="entry name" value="MCM_1"/>
    <property type="match status" value="1"/>
</dbReference>
<dbReference type="PANTHER" id="PTHR11630">
    <property type="entry name" value="DNA REPLICATION LICENSING FACTOR MCM FAMILY MEMBER"/>
    <property type="match status" value="1"/>
</dbReference>
<evidence type="ECO:0000256" key="14">
    <source>
        <dbReference type="ARBA" id="ARBA00023242"/>
    </source>
</evidence>
<dbReference type="PRINTS" id="PR01657">
    <property type="entry name" value="MCMFAMILY"/>
</dbReference>
<dbReference type="SUPFAM" id="SSF50249">
    <property type="entry name" value="Nucleic acid-binding proteins"/>
    <property type="match status" value="1"/>
</dbReference>
<feature type="compositionally biased region" description="Acidic residues" evidence="16">
    <location>
        <begin position="500"/>
        <end position="531"/>
    </location>
</feature>
<dbReference type="GO" id="GO:0016787">
    <property type="term" value="F:hydrolase activity"/>
    <property type="evidence" value="ECO:0007669"/>
    <property type="project" value="UniProtKB-KW"/>
</dbReference>
<feature type="compositionally biased region" description="Acidic residues" evidence="16">
    <location>
        <begin position="476"/>
        <end position="487"/>
    </location>
</feature>
<keyword evidence="7" id="KW-0547">Nucleotide-binding</keyword>
<dbReference type="Gene3D" id="3.30.1640.10">
    <property type="entry name" value="mini-chromosome maintenance (MCM) complex, chain A, domain 1"/>
    <property type="match status" value="1"/>
</dbReference>
<evidence type="ECO:0000256" key="5">
    <source>
        <dbReference type="ARBA" id="ARBA00022705"/>
    </source>
</evidence>
<feature type="region of interest" description="Disordered" evidence="16">
    <location>
        <begin position="235"/>
        <end position="279"/>
    </location>
</feature>
<accession>A0A2P6NQ01</accession>
<evidence type="ECO:0000256" key="10">
    <source>
        <dbReference type="ARBA" id="ARBA00022806"/>
    </source>
</evidence>
<evidence type="ECO:0000256" key="11">
    <source>
        <dbReference type="ARBA" id="ARBA00022833"/>
    </source>
</evidence>
<dbReference type="EMBL" id="MDYQ01000036">
    <property type="protein sequence ID" value="PRP86025.1"/>
    <property type="molecule type" value="Genomic_DNA"/>
</dbReference>
<dbReference type="GO" id="GO:0005524">
    <property type="term" value="F:ATP binding"/>
    <property type="evidence" value="ECO:0007669"/>
    <property type="project" value="UniProtKB-KW"/>
</dbReference>
<keyword evidence="8" id="KW-0863">Zinc-finger</keyword>
<evidence type="ECO:0000256" key="7">
    <source>
        <dbReference type="ARBA" id="ARBA00022741"/>
    </source>
</evidence>
<dbReference type="GO" id="GO:0005634">
    <property type="term" value="C:nucleus"/>
    <property type="evidence" value="ECO:0007669"/>
    <property type="project" value="UniProtKB-SubCell"/>
</dbReference>
<comment type="caution">
    <text evidence="18">The sequence shown here is derived from an EMBL/GenBank/DDBJ whole genome shotgun (WGS) entry which is preliminary data.</text>
</comment>
<dbReference type="PROSITE" id="PS50051">
    <property type="entry name" value="MCM_2"/>
    <property type="match status" value="1"/>
</dbReference>
<keyword evidence="10" id="KW-0347">Helicase</keyword>
<feature type="region of interest" description="Disordered" evidence="16">
    <location>
        <begin position="1"/>
        <end position="22"/>
    </location>
</feature>
<evidence type="ECO:0000313" key="19">
    <source>
        <dbReference type="Proteomes" id="UP000241769"/>
    </source>
</evidence>
<keyword evidence="5" id="KW-0235">DNA replication</keyword>
<organism evidence="18 19">
    <name type="scientific">Planoprotostelium fungivorum</name>
    <dbReference type="NCBI Taxonomy" id="1890364"/>
    <lineage>
        <taxon>Eukaryota</taxon>
        <taxon>Amoebozoa</taxon>
        <taxon>Evosea</taxon>
        <taxon>Variosea</taxon>
        <taxon>Cavosteliida</taxon>
        <taxon>Cavosteliaceae</taxon>
        <taxon>Planoprotostelium</taxon>
    </lineage>
</organism>
<comment type="subcellular location">
    <subcellularLocation>
        <location evidence="1">Nucleus</location>
    </subcellularLocation>
</comment>
<gene>
    <name evidence="18" type="ORF">PROFUN_05796</name>
</gene>
<dbReference type="Pfam" id="PF00493">
    <property type="entry name" value="MCM"/>
    <property type="match status" value="1"/>
</dbReference>
<dbReference type="GO" id="GO:0042555">
    <property type="term" value="C:MCM complex"/>
    <property type="evidence" value="ECO:0007669"/>
    <property type="project" value="InterPro"/>
</dbReference>
<dbReference type="InterPro" id="IPR031327">
    <property type="entry name" value="MCM"/>
</dbReference>
<dbReference type="PRINTS" id="PR01658">
    <property type="entry name" value="MCMPROTEIN2"/>
</dbReference>
<evidence type="ECO:0000256" key="3">
    <source>
        <dbReference type="ARBA" id="ARBA00012551"/>
    </source>
</evidence>
<dbReference type="InterPro" id="IPR012340">
    <property type="entry name" value="NA-bd_OB-fold"/>
</dbReference>